<feature type="region of interest" description="Disordered" evidence="1">
    <location>
        <begin position="584"/>
        <end position="658"/>
    </location>
</feature>
<reference evidence="3 4" key="1">
    <citation type="submission" date="2018-12" db="EMBL/GenBank/DDBJ databases">
        <title>Draft genome sequence of Xylaria grammica IHI A82.</title>
        <authorList>
            <person name="Buettner E."/>
            <person name="Kellner H."/>
        </authorList>
    </citation>
    <scope>NUCLEOTIDE SEQUENCE [LARGE SCALE GENOMIC DNA]</scope>
    <source>
        <strain evidence="3 4">IHI A82</strain>
    </source>
</reference>
<feature type="compositionally biased region" description="Polar residues" evidence="1">
    <location>
        <begin position="412"/>
        <end position="423"/>
    </location>
</feature>
<sequence length="700" mass="77599">MAIIHGLPGLEVTIYTNDGTTKEYDDPSGAGSAEPCLRAVTKYIECKNNEPFGIRLKATKEYSWGFKNHVLKISAVIDGSWVKGELCRQEDVKEGNWERDIYYRVAKIPSGRPRYIFQEFAFSKLTKVDGPISRDHGFERKGMERLGIIEVKVYRSELGRGKGAMLIPAGDHPKDFTVPREAAEGKSQSHRIKFTHTRPAMRPKYINCSKLTEDSGPIAIFRFKYRSRESLSLEGITLEPQDPLDRLVDTPDGRDGNSKNCDSGLGLDPKPPSSSRKIERKVDEVRHSADNISSPSNPKASHSNSVIPSTALVNEHSLLSNVRPPRSRVQQSVNIQNNAKAKIPRKGMIENCPRITHPEAERAVDDLIREICASSQPRLVAIKLESEGENESGDSKPPPRISASKRPLDKAGSQNKFQQSPFSISEDDDKNKPQKPSIGRVDDNHSEDGVAPTQGISTPRILWSCDTTTPSIEKDVSVPRIKTTTNTRTKTEANAKLESKNTITKNMGETIVHDYTRKHATKNGNRSAPQHLRISDPEAQSAKKLPPNTKRDKSHFVHDEHRRRGIKRLRGVRREFYRVANGVPEENRPSNLISNVYSPTQFTPPSATRVLNPNKSRTATPIPTPTHASTSNGATSTASLGSAPGLGSPSAVPDRRVGHKEVVAKRKFDEIIGGPTHFPRALKISESVNRRELVDLADSD</sequence>
<evidence type="ECO:0000259" key="2">
    <source>
        <dbReference type="Pfam" id="PF25534"/>
    </source>
</evidence>
<feature type="region of interest" description="Disordered" evidence="1">
    <location>
        <begin position="242"/>
        <end position="305"/>
    </location>
</feature>
<organism evidence="3 4">
    <name type="scientific">Xylaria grammica</name>
    <dbReference type="NCBI Taxonomy" id="363999"/>
    <lineage>
        <taxon>Eukaryota</taxon>
        <taxon>Fungi</taxon>
        <taxon>Dikarya</taxon>
        <taxon>Ascomycota</taxon>
        <taxon>Pezizomycotina</taxon>
        <taxon>Sordariomycetes</taxon>
        <taxon>Xylariomycetidae</taxon>
        <taxon>Xylariales</taxon>
        <taxon>Xylariaceae</taxon>
        <taxon>Xylaria</taxon>
    </lineage>
</organism>
<dbReference type="PANTHER" id="PTHR36223">
    <property type="entry name" value="BETA-LACTAMASE-TYPE TRANSPEPTIDASE FOLD DOMAIN CONTAINING PROTEIN"/>
    <property type="match status" value="1"/>
</dbReference>
<feature type="compositionally biased region" description="Low complexity" evidence="1">
    <location>
        <begin position="626"/>
        <end position="651"/>
    </location>
</feature>
<feature type="compositionally biased region" description="Polar residues" evidence="1">
    <location>
        <begin position="290"/>
        <end position="305"/>
    </location>
</feature>
<dbReference type="STRING" id="363999.A0A439DB92"/>
<evidence type="ECO:0000313" key="4">
    <source>
        <dbReference type="Proteomes" id="UP000286045"/>
    </source>
</evidence>
<evidence type="ECO:0000256" key="1">
    <source>
        <dbReference type="SAM" id="MobiDB-lite"/>
    </source>
</evidence>
<feature type="compositionally biased region" description="Basic and acidic residues" evidence="1">
    <location>
        <begin position="243"/>
        <end position="257"/>
    </location>
</feature>
<dbReference type="Pfam" id="PF25534">
    <property type="entry name" value="DUF7918"/>
    <property type="match status" value="1"/>
</dbReference>
<feature type="compositionally biased region" description="Basic and acidic residues" evidence="1">
    <location>
        <begin position="489"/>
        <end position="499"/>
    </location>
</feature>
<feature type="compositionally biased region" description="Polar residues" evidence="1">
    <location>
        <begin position="589"/>
        <end position="621"/>
    </location>
</feature>
<gene>
    <name evidence="3" type="ORF">EKO27_g3484</name>
</gene>
<feature type="domain" description="DUF7918" evidence="2">
    <location>
        <begin position="9"/>
        <end position="236"/>
    </location>
</feature>
<feature type="region of interest" description="Disordered" evidence="1">
    <location>
        <begin position="385"/>
        <end position="564"/>
    </location>
</feature>
<dbReference type="Proteomes" id="UP000286045">
    <property type="component" value="Unassembled WGS sequence"/>
</dbReference>
<feature type="compositionally biased region" description="Basic and acidic residues" evidence="1">
    <location>
        <begin position="549"/>
        <end position="562"/>
    </location>
</feature>
<protein>
    <recommendedName>
        <fullName evidence="2">DUF7918 domain-containing protein</fullName>
    </recommendedName>
</protein>
<dbReference type="InterPro" id="IPR057678">
    <property type="entry name" value="DUF7918"/>
</dbReference>
<evidence type="ECO:0000313" key="3">
    <source>
        <dbReference type="EMBL" id="RWA11638.1"/>
    </source>
</evidence>
<dbReference type="EMBL" id="RYZI01000074">
    <property type="protein sequence ID" value="RWA11638.1"/>
    <property type="molecule type" value="Genomic_DNA"/>
</dbReference>
<name>A0A439DB92_9PEZI</name>
<comment type="caution">
    <text evidence="3">The sequence shown here is derived from an EMBL/GenBank/DDBJ whole genome shotgun (WGS) entry which is preliminary data.</text>
</comment>
<accession>A0A439DB92</accession>
<keyword evidence="4" id="KW-1185">Reference proteome</keyword>
<dbReference type="AlphaFoldDB" id="A0A439DB92"/>
<feature type="compositionally biased region" description="Basic and acidic residues" evidence="1">
    <location>
        <begin position="276"/>
        <end position="289"/>
    </location>
</feature>
<proteinExistence type="predicted"/>
<dbReference type="PANTHER" id="PTHR36223:SF1">
    <property type="entry name" value="TRANSCRIPTION ELONGATION FACTOR EAF N-TERMINAL DOMAIN-CONTAINING PROTEIN"/>
    <property type="match status" value="1"/>
</dbReference>